<gene>
    <name evidence="2" type="ORF">Cvel_5696</name>
</gene>
<dbReference type="AlphaFoldDB" id="A0A0G4H4I4"/>
<name>A0A0G4H4I4_9ALVE</name>
<proteinExistence type="predicted"/>
<dbReference type="Gene3D" id="2.130.10.10">
    <property type="entry name" value="YVTN repeat-like/Quinoprotein amine dehydrogenase"/>
    <property type="match status" value="1"/>
</dbReference>
<dbReference type="InterPro" id="IPR001680">
    <property type="entry name" value="WD40_rpt"/>
</dbReference>
<reference evidence="2" key="1">
    <citation type="submission" date="2014-11" db="EMBL/GenBank/DDBJ databases">
        <authorList>
            <person name="Otto D Thomas"/>
            <person name="Naeem Raeece"/>
        </authorList>
    </citation>
    <scope>NUCLEOTIDE SEQUENCE</scope>
</reference>
<dbReference type="VEuPathDB" id="CryptoDB:Cvel_5696"/>
<evidence type="ECO:0008006" key="3">
    <source>
        <dbReference type="Google" id="ProtNLM"/>
    </source>
</evidence>
<sequence length="272" mass="29187">MVVAGTSDGRIHLCILGEERRSFTNIEQCIKLDSEVRGLTRGGTGSFCIAGTESGTLAVLGQAEDSAKSLLKLTLKLRTWGCKGAITQVLCMPSKEAEDPNAHMLLVSSADSSCTIFDCVYEPSPTELRGPGICRSRTEVSHSSSIDRGRSLTGHTRPPLTELNRLQIRLRVKVASSLLPVRCCYSGDAVRGASYLISATQDKAVLVHALEKEKGGGFRSGVLAHHEHPVVSVTVNTSETVLATGDTQGKICLWRGYNCVASLEESRPCELS</sequence>
<keyword evidence="1" id="KW-0853">WD repeat</keyword>
<dbReference type="SMART" id="SM00320">
    <property type="entry name" value="WD40"/>
    <property type="match status" value="2"/>
</dbReference>
<dbReference type="InterPro" id="IPR015943">
    <property type="entry name" value="WD40/YVTN_repeat-like_dom_sf"/>
</dbReference>
<feature type="repeat" description="WD" evidence="1">
    <location>
        <begin position="223"/>
        <end position="254"/>
    </location>
</feature>
<dbReference type="SUPFAM" id="SSF50978">
    <property type="entry name" value="WD40 repeat-like"/>
    <property type="match status" value="1"/>
</dbReference>
<dbReference type="PROSITE" id="PS50082">
    <property type="entry name" value="WD_REPEATS_2"/>
    <property type="match status" value="1"/>
</dbReference>
<evidence type="ECO:0000256" key="1">
    <source>
        <dbReference type="PROSITE-ProRule" id="PRU00221"/>
    </source>
</evidence>
<dbReference type="InterPro" id="IPR036322">
    <property type="entry name" value="WD40_repeat_dom_sf"/>
</dbReference>
<organism evidence="2">
    <name type="scientific">Chromera velia CCMP2878</name>
    <dbReference type="NCBI Taxonomy" id="1169474"/>
    <lineage>
        <taxon>Eukaryota</taxon>
        <taxon>Sar</taxon>
        <taxon>Alveolata</taxon>
        <taxon>Colpodellida</taxon>
        <taxon>Chromeraceae</taxon>
        <taxon>Chromera</taxon>
    </lineage>
</organism>
<protein>
    <recommendedName>
        <fullName evidence="3">Anaphase-promoting complex subunit 4 WD40 domain-containing protein</fullName>
    </recommendedName>
</protein>
<evidence type="ECO:0000313" key="2">
    <source>
        <dbReference type="EMBL" id="CEM38674.1"/>
    </source>
</evidence>
<dbReference type="PhylomeDB" id="A0A0G4H4I4"/>
<accession>A0A0G4H4I4</accession>
<dbReference type="EMBL" id="CDMZ01001875">
    <property type="protein sequence ID" value="CEM38674.1"/>
    <property type="molecule type" value="Genomic_DNA"/>
</dbReference>